<dbReference type="Pfam" id="PF26254">
    <property type="entry name" value="Ig_TRAPPC9-Trs120_1st"/>
    <property type="match status" value="1"/>
</dbReference>
<protein>
    <submittedName>
        <fullName evidence="9">Trs120-domain-containing protein</fullName>
    </submittedName>
</protein>
<comment type="subcellular location">
    <subcellularLocation>
        <location evidence="1">Golgi apparatus</location>
    </subcellularLocation>
</comment>
<dbReference type="EMBL" id="MCFE01000233">
    <property type="protein sequence ID" value="ORX93503.1"/>
    <property type="molecule type" value="Genomic_DNA"/>
</dbReference>
<feature type="domain" description="Trs120/TRAPPC9 N-terminal" evidence="4">
    <location>
        <begin position="6"/>
        <end position="325"/>
    </location>
</feature>
<dbReference type="PANTHER" id="PTHR21512">
    <property type="entry name" value="TRAFFICKING PROTEIN PARTICLE COMPLEX SUBUNIT 9"/>
    <property type="match status" value="1"/>
</dbReference>
<feature type="domain" description="Trs120/TRAPPC9 TPR region" evidence="5">
    <location>
        <begin position="380"/>
        <end position="593"/>
    </location>
</feature>
<organism evidence="9 10">
    <name type="scientific">Basidiobolus meristosporus CBS 931.73</name>
    <dbReference type="NCBI Taxonomy" id="1314790"/>
    <lineage>
        <taxon>Eukaryota</taxon>
        <taxon>Fungi</taxon>
        <taxon>Fungi incertae sedis</taxon>
        <taxon>Zoopagomycota</taxon>
        <taxon>Entomophthoromycotina</taxon>
        <taxon>Basidiobolomycetes</taxon>
        <taxon>Basidiobolales</taxon>
        <taxon>Basidiobolaceae</taxon>
        <taxon>Basidiobolus</taxon>
    </lineage>
</organism>
<dbReference type="FunCoup" id="A0A1Y1Y685">
    <property type="interactions" value="84"/>
</dbReference>
<feature type="domain" description="Trs120/TRAPPC9 third Ig-like" evidence="7">
    <location>
        <begin position="981"/>
        <end position="1153"/>
    </location>
</feature>
<evidence type="ECO:0000313" key="10">
    <source>
        <dbReference type="Proteomes" id="UP000193498"/>
    </source>
</evidence>
<evidence type="ECO:0000256" key="3">
    <source>
        <dbReference type="SAM" id="MobiDB-lite"/>
    </source>
</evidence>
<dbReference type="Proteomes" id="UP000193498">
    <property type="component" value="Unassembled WGS sequence"/>
</dbReference>
<dbReference type="Pfam" id="PF26282">
    <property type="entry name" value="Ig_TRAPPC9-Trs120_3rd"/>
    <property type="match status" value="1"/>
</dbReference>
<dbReference type="STRING" id="1314790.A0A1Y1Y685"/>
<keyword evidence="2" id="KW-0333">Golgi apparatus</keyword>
<dbReference type="GO" id="GO:0005802">
    <property type="term" value="C:trans-Golgi network"/>
    <property type="evidence" value="ECO:0007669"/>
    <property type="project" value="TreeGrafter"/>
</dbReference>
<dbReference type="InterPro" id="IPR058564">
    <property type="entry name" value="TPR_TRAPPC9_Trs120"/>
</dbReference>
<feature type="region of interest" description="Disordered" evidence="3">
    <location>
        <begin position="225"/>
        <end position="260"/>
    </location>
</feature>
<dbReference type="PANTHER" id="PTHR21512:SF5">
    <property type="entry name" value="TRAFFICKING PROTEIN PARTICLE COMPLEX SUBUNIT 9"/>
    <property type="match status" value="1"/>
</dbReference>
<comment type="caution">
    <text evidence="9">The sequence shown here is derived from an EMBL/GenBank/DDBJ whole genome shotgun (WGS) entry which is preliminary data.</text>
</comment>
<dbReference type="Pfam" id="PF08626">
    <property type="entry name" value="TRAPPC9-Trs120"/>
    <property type="match status" value="1"/>
</dbReference>
<dbReference type="Pfam" id="PF26251">
    <property type="entry name" value="TPR_TRAPPC9-Trs120"/>
    <property type="match status" value="1"/>
</dbReference>
<dbReference type="InterPro" id="IPR058565">
    <property type="entry name" value="Ig_TRAPPC9_Trs120_1st"/>
</dbReference>
<proteinExistence type="predicted"/>
<evidence type="ECO:0000259" key="5">
    <source>
        <dbReference type="Pfam" id="PF26251"/>
    </source>
</evidence>
<dbReference type="InterPro" id="IPR058568">
    <property type="entry name" value="Ig_TRAPPC9_Trs120_4th"/>
</dbReference>
<gene>
    <name evidence="9" type="ORF">K493DRAFT_302621</name>
</gene>
<dbReference type="InterPro" id="IPR013935">
    <property type="entry name" value="Trs120_TRAPPC9"/>
</dbReference>
<evidence type="ECO:0000259" key="8">
    <source>
        <dbReference type="Pfam" id="PF26283"/>
    </source>
</evidence>
<evidence type="ECO:0000259" key="6">
    <source>
        <dbReference type="Pfam" id="PF26254"/>
    </source>
</evidence>
<dbReference type="InterPro" id="IPR058563">
    <property type="entry name" value="Trs120_TRAPPC9_N"/>
</dbReference>
<dbReference type="InterPro" id="IPR058567">
    <property type="entry name" value="Ig_TRAPPC9_Trs120_3rd"/>
</dbReference>
<dbReference type="OrthoDB" id="27962at2759"/>
<dbReference type="Pfam" id="PF26280">
    <property type="entry name" value="Ig_TRAPPC9-Trs120_2nd"/>
    <property type="match status" value="1"/>
</dbReference>
<keyword evidence="10" id="KW-1185">Reference proteome</keyword>
<evidence type="ECO:0000259" key="4">
    <source>
        <dbReference type="Pfam" id="PF08626"/>
    </source>
</evidence>
<evidence type="ECO:0000256" key="1">
    <source>
        <dbReference type="ARBA" id="ARBA00004555"/>
    </source>
</evidence>
<dbReference type="InParanoid" id="A0A1Y1Y685"/>
<feature type="compositionally biased region" description="Polar residues" evidence="3">
    <location>
        <begin position="233"/>
        <end position="256"/>
    </location>
</feature>
<evidence type="ECO:0000256" key="2">
    <source>
        <dbReference type="ARBA" id="ARBA00023034"/>
    </source>
</evidence>
<reference evidence="9 10" key="1">
    <citation type="submission" date="2016-07" db="EMBL/GenBank/DDBJ databases">
        <title>Pervasive Adenine N6-methylation of Active Genes in Fungi.</title>
        <authorList>
            <consortium name="DOE Joint Genome Institute"/>
            <person name="Mondo S.J."/>
            <person name="Dannebaum R.O."/>
            <person name="Kuo R.C."/>
            <person name="Labutti K."/>
            <person name="Haridas S."/>
            <person name="Kuo A."/>
            <person name="Salamov A."/>
            <person name="Ahrendt S.R."/>
            <person name="Lipzen A."/>
            <person name="Sullivan W."/>
            <person name="Andreopoulos W.B."/>
            <person name="Clum A."/>
            <person name="Lindquist E."/>
            <person name="Daum C."/>
            <person name="Ramamoorthy G.K."/>
            <person name="Gryganskyi A."/>
            <person name="Culley D."/>
            <person name="Magnuson J.K."/>
            <person name="James T.Y."/>
            <person name="O'Malley M.A."/>
            <person name="Stajich J.E."/>
            <person name="Spatafora J.W."/>
            <person name="Visel A."/>
            <person name="Grigoriev I.V."/>
        </authorList>
    </citation>
    <scope>NUCLEOTIDE SEQUENCE [LARGE SCALE GENOMIC DNA]</scope>
    <source>
        <strain evidence="9 10">CBS 931.73</strain>
    </source>
</reference>
<evidence type="ECO:0000259" key="7">
    <source>
        <dbReference type="Pfam" id="PF26282"/>
    </source>
</evidence>
<dbReference type="Pfam" id="PF26283">
    <property type="entry name" value="Ig_TRAPPC9-Trs120_4th"/>
    <property type="match status" value="1"/>
</dbReference>
<evidence type="ECO:0000313" key="9">
    <source>
        <dbReference type="EMBL" id="ORX93503.1"/>
    </source>
</evidence>
<name>A0A1Y1Y685_9FUNG</name>
<sequence>MKPTFLSLTDPCKTTVLIVPVGDIKPAAFQKYASLISKFNVINISDITPYFGATGAKSPTFPQEAADNRADEKARFTTNLFKEGSIHFNFITSYDKELAYLEQFQIYRQVLGVIGIIQCQGSTNLSEEYQKFTSTLNQYSTCLVNRCYAFEPSDSQADDTKGVIMIPNVGNVTFYMNTMICDFASSMLNAFGTMAASIESSPAIPSPKSCDKHLSTPAATPSNAFPPAGNFLRSPSPNVDSPTSATSLSTPFSASTPDARVRKRTQGRIYKLVSDLYLMAGKLPDALATYTNAIETTRNNTDFMWHASALEGYYCALILLADIQSTEESATSIPIPIFPSSSFSNSNTGPVVRKSLFGEFVERFRNIIALYDKIDIPCLQVESRLKGAKLLTIILKFGTGEAALNAILDDRIETQPPSGTSAKSHVLKAELMNLLMQSWNIARENISSSYQIRVSSLMAAMCATINYHRKAAYFLRQCALVAAPFIANSELSNSSLRRVKAGLLEGMRRFCDVYGVNVISVPEDEEVEEVDSYGWPDLQVDAIEDCINISDGLSDPEQTINYTIRLLRKYHRALTREEQLRLSFTLQRIVNNKDSPVELTSLTKSISHLPVLKALDVCRPVPARVSYPQRKQKIADAECSSADPFIYNPYAKKSGESIAVPLVVNELSFFDVNLVNPFAFDLDISSIRLSTEGVPFNSISSAAVVPSGSSISLRLSGVPQASGELVLRGCFIRLFGCAEEEFLLHKNREKKNEDKWKIELDHLKRVKQSGLDSTSYRAEKRLSFKRSSAKFTESKFHIVSVIQEQPLLEVTSTNILNNSIMLFEGEKSHVDLVLKNMGTTPIDFLAFSFTDNTIDSPQRNHHYSKETSAESLYEVEIAVHNDPVLSLEEADHNLASGAIKVNLLPGQEHKVTITTYGKRGCTNGNIIINYGYLERADDESDIFYTRQLNLPVLITVNQGLSVLDIELLSFQRLESLDSQSPLKSSTPDGTVRRKDISTIENFVSSRIDRQAKGDYCLMILDIRNVWMLPLEVSIAMNENDTITSDWEQDPNVRCYSTTVHSGCTHRLILPFKRIALSEEILEQPIPNVTNKQYTVPKGPKLTKEEEKLRRTMFWYKQELLKHIHATWVSESFEHRGVLHFREFRLTEAMLESLRKEDITFGASLVDVAGDADKSSQPSAIKQLDANRYSCRPNDILNIQFDIHNHQDIPARLCLRIQPVHDHYNGRLDYELSSFMAFNGPTQTYLQKIPPQKSIQWRLPVTFFSPGEYKILYHGQDVHTRTIHYSSEPLIVEVLDG</sequence>
<feature type="domain" description="Trs120/TRAPPC9 first Ig-like" evidence="6">
    <location>
        <begin position="619"/>
        <end position="800"/>
    </location>
</feature>
<feature type="domain" description="Trs120/TRAPPC9 fourth Ig-like" evidence="8">
    <location>
        <begin position="1175"/>
        <end position="1293"/>
    </location>
</feature>
<accession>A0A1Y1Y685</accession>